<proteinExistence type="predicted"/>
<name>A0A554A0M0_9BACI</name>
<protein>
    <submittedName>
        <fullName evidence="1">DUF3954 domain-containing protein</fullName>
    </submittedName>
</protein>
<dbReference type="OrthoDB" id="2909155at2"/>
<dbReference type="EMBL" id="VLXZ01000004">
    <property type="protein sequence ID" value="TSB47186.1"/>
    <property type="molecule type" value="Genomic_DNA"/>
</dbReference>
<dbReference type="RefSeq" id="WP_143848416.1">
    <property type="nucleotide sequence ID" value="NZ_VLXZ01000004.1"/>
</dbReference>
<accession>A0A554A0M0</accession>
<dbReference type="Pfam" id="PF13128">
    <property type="entry name" value="DUF3954"/>
    <property type="match status" value="1"/>
</dbReference>
<sequence>MAKIDLSVNRAYIVVDGVIHHIDDLPRGFGEQVITWQNGKPVHTKVTYSKKI</sequence>
<evidence type="ECO:0000313" key="2">
    <source>
        <dbReference type="Proteomes" id="UP000318521"/>
    </source>
</evidence>
<organism evidence="1 2">
    <name type="scientific">Alkalicoccobacillus porphyridii</name>
    <dbReference type="NCBI Taxonomy" id="2597270"/>
    <lineage>
        <taxon>Bacteria</taxon>
        <taxon>Bacillati</taxon>
        <taxon>Bacillota</taxon>
        <taxon>Bacilli</taxon>
        <taxon>Bacillales</taxon>
        <taxon>Bacillaceae</taxon>
        <taxon>Alkalicoccobacillus</taxon>
    </lineage>
</organism>
<keyword evidence="2" id="KW-1185">Reference proteome</keyword>
<evidence type="ECO:0000313" key="1">
    <source>
        <dbReference type="EMBL" id="TSB47186.1"/>
    </source>
</evidence>
<reference evidence="1 2" key="1">
    <citation type="submission" date="2019-07" db="EMBL/GenBank/DDBJ databases">
        <authorList>
            <person name="Park Y.J."/>
            <person name="Jeong S.E."/>
            <person name="Jung H.S."/>
        </authorList>
    </citation>
    <scope>NUCLEOTIDE SEQUENCE [LARGE SCALE GENOMIC DNA]</scope>
    <source>
        <strain evidence="2">P16(2019)</strain>
    </source>
</reference>
<comment type="caution">
    <text evidence="1">The sequence shown here is derived from an EMBL/GenBank/DDBJ whole genome shotgun (WGS) entry which is preliminary data.</text>
</comment>
<dbReference type="AlphaFoldDB" id="A0A554A0M0"/>
<gene>
    <name evidence="1" type="ORF">FN960_09010</name>
</gene>
<dbReference type="InterPro" id="IPR025017">
    <property type="entry name" value="DUF3954"/>
</dbReference>
<dbReference type="Proteomes" id="UP000318521">
    <property type="component" value="Unassembled WGS sequence"/>
</dbReference>